<dbReference type="InterPro" id="IPR029062">
    <property type="entry name" value="Class_I_gatase-like"/>
</dbReference>
<evidence type="ECO:0000256" key="3">
    <source>
        <dbReference type="ARBA" id="ARBA00022598"/>
    </source>
</evidence>
<evidence type="ECO:0000256" key="7">
    <source>
        <dbReference type="ARBA" id="ARBA00022840"/>
    </source>
</evidence>
<dbReference type="AlphaFoldDB" id="A0A1L6MXC0"/>
<dbReference type="SUPFAM" id="SSF54810">
    <property type="entry name" value="GMP synthetase C-terminal dimerisation domain"/>
    <property type="match status" value="1"/>
</dbReference>
<dbReference type="PRINTS" id="PR00097">
    <property type="entry name" value="ANTSNTHASEII"/>
</dbReference>
<protein>
    <recommendedName>
        <fullName evidence="9">GMP synthase [glutamine-hydrolyzing]</fullName>
        <ecNumber evidence="9">6.3.5.2</ecNumber>
    </recommendedName>
    <alternativeName>
        <fullName evidence="9">GMP synthetase</fullName>
    </alternativeName>
    <alternativeName>
        <fullName evidence="9">Glutamine amidotransferase</fullName>
    </alternativeName>
</protein>
<dbReference type="OrthoDB" id="9802219at2"/>
<dbReference type="PANTHER" id="PTHR11922:SF2">
    <property type="entry name" value="GMP SYNTHASE [GLUTAMINE-HYDROLYZING]"/>
    <property type="match status" value="1"/>
</dbReference>
<dbReference type="InterPro" id="IPR001674">
    <property type="entry name" value="GMP_synth_C"/>
</dbReference>
<dbReference type="GO" id="GO:0003921">
    <property type="term" value="F:GMP synthase activity"/>
    <property type="evidence" value="ECO:0007669"/>
    <property type="project" value="InterPro"/>
</dbReference>
<reference evidence="12 13" key="1">
    <citation type="submission" date="2016-08" db="EMBL/GenBank/DDBJ databases">
        <title>Identification and validation of antigenic proteins from Pajaroellobacter abortibovis using de-novo genome sequence assembly and reverse vaccinology.</title>
        <authorList>
            <person name="Welly B.T."/>
            <person name="Miller M.R."/>
            <person name="Stott J.L."/>
            <person name="Blanchard M.T."/>
            <person name="Islas-Trejo A.D."/>
            <person name="O'Rourke S.M."/>
            <person name="Young A.E."/>
            <person name="Medrano J.F."/>
            <person name="Van Eenennaam A.L."/>
        </authorList>
    </citation>
    <scope>NUCLEOTIDE SEQUENCE [LARGE SCALE GENOMIC DNA]</scope>
    <source>
        <strain evidence="12 13">BTF92-0548A/99-0131</strain>
    </source>
</reference>
<evidence type="ECO:0000256" key="4">
    <source>
        <dbReference type="ARBA" id="ARBA00022741"/>
    </source>
</evidence>
<feature type="active site" evidence="9">
    <location>
        <position position="175"/>
    </location>
</feature>
<dbReference type="EC" id="6.3.5.2" evidence="9"/>
<dbReference type="InterPro" id="IPR022955">
    <property type="entry name" value="GMP_synthase"/>
</dbReference>
<dbReference type="Pfam" id="PF00958">
    <property type="entry name" value="GMP_synt_C"/>
    <property type="match status" value="1"/>
</dbReference>
<dbReference type="NCBIfam" id="NF000848">
    <property type="entry name" value="PRK00074.1"/>
    <property type="match status" value="1"/>
</dbReference>
<dbReference type="SUPFAM" id="SSF52402">
    <property type="entry name" value="Adenine nucleotide alpha hydrolases-like"/>
    <property type="match status" value="1"/>
</dbReference>
<dbReference type="NCBIfam" id="TIGR00884">
    <property type="entry name" value="guaA_Cterm"/>
    <property type="match status" value="1"/>
</dbReference>
<evidence type="ECO:0000256" key="2">
    <source>
        <dbReference type="ARBA" id="ARBA00005153"/>
    </source>
</evidence>
<comment type="catalytic activity">
    <reaction evidence="9">
        <text>XMP + L-glutamine + ATP + H2O = GMP + L-glutamate + AMP + diphosphate + 2 H(+)</text>
        <dbReference type="Rhea" id="RHEA:11680"/>
        <dbReference type="ChEBI" id="CHEBI:15377"/>
        <dbReference type="ChEBI" id="CHEBI:15378"/>
        <dbReference type="ChEBI" id="CHEBI:29985"/>
        <dbReference type="ChEBI" id="CHEBI:30616"/>
        <dbReference type="ChEBI" id="CHEBI:33019"/>
        <dbReference type="ChEBI" id="CHEBI:57464"/>
        <dbReference type="ChEBI" id="CHEBI:58115"/>
        <dbReference type="ChEBI" id="CHEBI:58359"/>
        <dbReference type="ChEBI" id="CHEBI:456215"/>
        <dbReference type="EC" id="6.3.5.2"/>
    </reaction>
</comment>
<evidence type="ECO:0000256" key="1">
    <source>
        <dbReference type="ARBA" id="ARBA00002332"/>
    </source>
</evidence>
<dbReference type="Gene3D" id="3.30.300.10">
    <property type="match status" value="1"/>
</dbReference>
<evidence type="ECO:0000259" key="11">
    <source>
        <dbReference type="PROSITE" id="PS51553"/>
    </source>
</evidence>
<evidence type="ECO:0000256" key="10">
    <source>
        <dbReference type="PROSITE-ProRule" id="PRU00886"/>
    </source>
</evidence>
<dbReference type="Gene3D" id="3.40.50.620">
    <property type="entry name" value="HUPs"/>
    <property type="match status" value="1"/>
</dbReference>
<keyword evidence="8 9" id="KW-0315">Glutamine amidotransferase</keyword>
<dbReference type="UniPathway" id="UPA00189">
    <property type="reaction ID" value="UER00296"/>
</dbReference>
<dbReference type="HAMAP" id="MF_00344">
    <property type="entry name" value="GMP_synthase"/>
    <property type="match status" value="1"/>
</dbReference>
<keyword evidence="4 9" id="KW-0547">Nucleotide-binding</keyword>
<dbReference type="EMBL" id="CP016908">
    <property type="protein sequence ID" value="APS00167.1"/>
    <property type="molecule type" value="Genomic_DNA"/>
</dbReference>
<organism evidence="12 13">
    <name type="scientific">Pajaroellobacter abortibovis</name>
    <dbReference type="NCBI Taxonomy" id="1882918"/>
    <lineage>
        <taxon>Bacteria</taxon>
        <taxon>Pseudomonadati</taxon>
        <taxon>Myxococcota</taxon>
        <taxon>Polyangia</taxon>
        <taxon>Polyangiales</taxon>
        <taxon>Polyangiaceae</taxon>
    </lineage>
</organism>
<dbReference type="NCBIfam" id="TIGR00888">
    <property type="entry name" value="guaA_Nterm"/>
    <property type="match status" value="1"/>
</dbReference>
<evidence type="ECO:0000256" key="5">
    <source>
        <dbReference type="ARBA" id="ARBA00022749"/>
    </source>
</evidence>
<comment type="subunit">
    <text evidence="9">Homodimer.</text>
</comment>
<evidence type="ECO:0000313" key="12">
    <source>
        <dbReference type="EMBL" id="APS00167.1"/>
    </source>
</evidence>
<dbReference type="CDD" id="cd01742">
    <property type="entry name" value="GATase1_GMP_Synthase"/>
    <property type="match status" value="1"/>
</dbReference>
<dbReference type="RefSeq" id="WP_075276832.1">
    <property type="nucleotide sequence ID" value="NZ_CP016908.1"/>
</dbReference>
<evidence type="ECO:0000256" key="6">
    <source>
        <dbReference type="ARBA" id="ARBA00022755"/>
    </source>
</evidence>
<dbReference type="PROSITE" id="PS51273">
    <property type="entry name" value="GATASE_TYPE_1"/>
    <property type="match status" value="1"/>
</dbReference>
<name>A0A1L6MXC0_9BACT</name>
<feature type="domain" description="GMPS ATP-PPase" evidence="11">
    <location>
        <begin position="200"/>
        <end position="392"/>
    </location>
</feature>
<evidence type="ECO:0000256" key="9">
    <source>
        <dbReference type="HAMAP-Rule" id="MF_00344"/>
    </source>
</evidence>
<comment type="pathway">
    <text evidence="2 9">Purine metabolism; GMP biosynthesis; GMP from XMP (L-Gln route): step 1/1.</text>
</comment>
<dbReference type="Proteomes" id="UP000185544">
    <property type="component" value="Chromosome"/>
</dbReference>
<dbReference type="InterPro" id="IPR022310">
    <property type="entry name" value="NAD/GMP_synthase"/>
</dbReference>
<dbReference type="FunFam" id="3.30.300.10:FF:000002">
    <property type="entry name" value="GMP synthase [glutamine-hydrolyzing]"/>
    <property type="match status" value="1"/>
</dbReference>
<dbReference type="SUPFAM" id="SSF52317">
    <property type="entry name" value="Class I glutamine amidotransferase-like"/>
    <property type="match status" value="1"/>
</dbReference>
<keyword evidence="5 9" id="KW-0332">GMP biosynthesis</keyword>
<dbReference type="InterPro" id="IPR014729">
    <property type="entry name" value="Rossmann-like_a/b/a_fold"/>
</dbReference>
<dbReference type="FunFam" id="3.40.50.620:FF:000001">
    <property type="entry name" value="GMP synthase [glutamine-hydrolyzing]"/>
    <property type="match status" value="1"/>
</dbReference>
<accession>A0A1L6MXC0</accession>
<dbReference type="InterPro" id="IPR004739">
    <property type="entry name" value="GMP_synth_GATase"/>
</dbReference>
<dbReference type="Pfam" id="PF00117">
    <property type="entry name" value="GATase"/>
    <property type="match status" value="1"/>
</dbReference>
<gene>
    <name evidence="9" type="primary">guaA</name>
    <name evidence="12" type="ORF">BCY86_05335</name>
</gene>
<evidence type="ECO:0000256" key="8">
    <source>
        <dbReference type="ARBA" id="ARBA00022962"/>
    </source>
</evidence>
<sequence>MSHSGQFVLILDFGSQYTQLIARRIREQGVYCEIHPSTLSQEKIRSLNPAALILSGGPSSVYDEGAPPFYPYWLELNIPILGICYGMQLIAHQLGGKVELTSRREFGTARIVVQEPLGILQRFSQGQSLDVWTSHGDQITALPPGYIQLAKTESTPFCVIGNLEKKIYGVQFHPEVVHTPQGTQILASFLFDVAQLTPDWTPSVFTKEAIQKVRNTVAHHERAICALSGGVDSSVAAMLCHQAIGDRLTCIFIDTGLLRLGEAEKVITTLQNHFNFQFHAVRAEDRFLTALEGITDPEQKRKIIGKVFIELFEEEATKIKGAHYLVQGTLYPDVIESVSLKGPSAIIKNHHNVGGLPERMHFTLIEPLRELFKDEVRQAGATLGLTSELLERHPFPGPGLAIRCIGEVNRTRLHILRAADAIVDEEMKAAGLYSSLWQSFCILLPVRTVGVMGDERTYEEVCALRAVQSTDGMTANWARLPHEILERISTRIINEIRGINRVVYDISSKPPATIEWE</sequence>
<comment type="function">
    <text evidence="1 9">Catalyzes the synthesis of GMP from XMP.</text>
</comment>
<dbReference type="STRING" id="1882918.BCY86_05335"/>
<dbReference type="InterPro" id="IPR025777">
    <property type="entry name" value="GMPS_ATP_PPase_dom"/>
</dbReference>
<keyword evidence="3 9" id="KW-0436">Ligase</keyword>
<dbReference type="PROSITE" id="PS51553">
    <property type="entry name" value="GMPS_ATP_PPASE"/>
    <property type="match status" value="1"/>
</dbReference>
<proteinExistence type="inferred from homology"/>
<dbReference type="PRINTS" id="PR00096">
    <property type="entry name" value="GATASE"/>
</dbReference>
<dbReference type="Pfam" id="PF02540">
    <property type="entry name" value="NAD_synthase"/>
    <property type="match status" value="1"/>
</dbReference>
<feature type="active site" evidence="9">
    <location>
        <position position="173"/>
    </location>
</feature>
<keyword evidence="7 9" id="KW-0067">ATP-binding</keyword>
<dbReference type="Gene3D" id="3.40.50.880">
    <property type="match status" value="1"/>
</dbReference>
<feature type="active site" description="Nucleophile" evidence="9">
    <location>
        <position position="84"/>
    </location>
</feature>
<dbReference type="GO" id="GO:0005829">
    <property type="term" value="C:cytosol"/>
    <property type="evidence" value="ECO:0007669"/>
    <property type="project" value="TreeGrafter"/>
</dbReference>
<dbReference type="GO" id="GO:0005524">
    <property type="term" value="F:ATP binding"/>
    <property type="evidence" value="ECO:0007669"/>
    <property type="project" value="UniProtKB-UniRule"/>
</dbReference>
<dbReference type="PANTHER" id="PTHR11922">
    <property type="entry name" value="GMP SYNTHASE-RELATED"/>
    <property type="match status" value="1"/>
</dbReference>
<keyword evidence="6 9" id="KW-0658">Purine biosynthesis</keyword>
<evidence type="ECO:0000313" key="13">
    <source>
        <dbReference type="Proteomes" id="UP000185544"/>
    </source>
</evidence>
<dbReference type="InterPro" id="IPR017926">
    <property type="entry name" value="GATASE"/>
</dbReference>
<dbReference type="KEGG" id="pabo:BCY86_05335"/>
<dbReference type="CDD" id="cd01997">
    <property type="entry name" value="GMP_synthase_C"/>
    <property type="match status" value="1"/>
</dbReference>
<feature type="binding site" evidence="10">
    <location>
        <begin position="228"/>
        <end position="234"/>
    </location>
    <ligand>
        <name>ATP</name>
        <dbReference type="ChEBI" id="CHEBI:30616"/>
    </ligand>
</feature>
<dbReference type="FunFam" id="3.40.50.880:FF:000001">
    <property type="entry name" value="GMP synthase [glutamine-hydrolyzing]"/>
    <property type="match status" value="1"/>
</dbReference>
<keyword evidence="13" id="KW-1185">Reference proteome</keyword>